<dbReference type="PROSITE" id="PS50949">
    <property type="entry name" value="HTH_GNTR"/>
    <property type="match status" value="1"/>
</dbReference>
<dbReference type="SUPFAM" id="SSF46785">
    <property type="entry name" value="Winged helix' DNA-binding domain"/>
    <property type="match status" value="1"/>
</dbReference>
<dbReference type="SMART" id="SM00345">
    <property type="entry name" value="HTH_GNTR"/>
    <property type="match status" value="1"/>
</dbReference>
<dbReference type="GO" id="GO:0003700">
    <property type="term" value="F:DNA-binding transcription factor activity"/>
    <property type="evidence" value="ECO:0007669"/>
    <property type="project" value="InterPro"/>
</dbReference>
<dbReference type="Gene3D" id="1.10.10.10">
    <property type="entry name" value="Winged helix-like DNA-binding domain superfamily/Winged helix DNA-binding domain"/>
    <property type="match status" value="1"/>
</dbReference>
<evidence type="ECO:0000256" key="2">
    <source>
        <dbReference type="ARBA" id="ARBA00022898"/>
    </source>
</evidence>
<keyword evidence="3" id="KW-0805">Transcription regulation</keyword>
<dbReference type="InterPro" id="IPR015422">
    <property type="entry name" value="PyrdxlP-dep_Trfase_small"/>
</dbReference>
<accession>A0A418VRF0</accession>
<dbReference type="OrthoDB" id="9804020at2"/>
<dbReference type="Gene3D" id="3.90.1150.10">
    <property type="entry name" value="Aspartate Aminotransferase, domain 1"/>
    <property type="match status" value="1"/>
</dbReference>
<organism evidence="7 8">
    <name type="scientific">Rhodopseudomonas palustris</name>
    <dbReference type="NCBI Taxonomy" id="1076"/>
    <lineage>
        <taxon>Bacteria</taxon>
        <taxon>Pseudomonadati</taxon>
        <taxon>Pseudomonadota</taxon>
        <taxon>Alphaproteobacteria</taxon>
        <taxon>Hyphomicrobiales</taxon>
        <taxon>Nitrobacteraceae</taxon>
        <taxon>Rhodopseudomonas</taxon>
    </lineage>
</organism>
<evidence type="ECO:0000256" key="4">
    <source>
        <dbReference type="ARBA" id="ARBA00023125"/>
    </source>
</evidence>
<dbReference type="PANTHER" id="PTHR46577">
    <property type="entry name" value="HTH-TYPE TRANSCRIPTIONAL REGULATORY PROTEIN GABR"/>
    <property type="match status" value="1"/>
</dbReference>
<evidence type="ECO:0000313" key="7">
    <source>
        <dbReference type="EMBL" id="RJF78909.1"/>
    </source>
</evidence>
<dbReference type="EMBL" id="QYYD01000001">
    <property type="protein sequence ID" value="RJF78909.1"/>
    <property type="molecule type" value="Genomic_DNA"/>
</dbReference>
<dbReference type="Proteomes" id="UP000285523">
    <property type="component" value="Unassembled WGS sequence"/>
</dbReference>
<dbReference type="GO" id="GO:0030170">
    <property type="term" value="F:pyridoxal phosphate binding"/>
    <property type="evidence" value="ECO:0007669"/>
    <property type="project" value="InterPro"/>
</dbReference>
<keyword evidence="7" id="KW-0032">Aminotransferase</keyword>
<dbReference type="InterPro" id="IPR004839">
    <property type="entry name" value="Aminotransferase_I/II_large"/>
</dbReference>
<dbReference type="InterPro" id="IPR036390">
    <property type="entry name" value="WH_DNA-bd_sf"/>
</dbReference>
<evidence type="ECO:0000259" key="6">
    <source>
        <dbReference type="PROSITE" id="PS50949"/>
    </source>
</evidence>
<reference evidence="7 8" key="1">
    <citation type="submission" date="2018-09" db="EMBL/GenBank/DDBJ databases">
        <title>Draft genome sequence of Rhodopseudomonas palustris 2.1.18.</title>
        <authorList>
            <person name="Robertson S.L."/>
            <person name="Meyer T.E."/>
            <person name="Kyndt J.A."/>
        </authorList>
    </citation>
    <scope>NUCLEOTIDE SEQUENCE [LARGE SCALE GENOMIC DNA]</scope>
    <source>
        <strain evidence="7 8">2.1.18</strain>
    </source>
</reference>
<gene>
    <name evidence="7" type="ORF">D4Q52_01815</name>
</gene>
<dbReference type="RefSeq" id="WP_119854801.1">
    <property type="nucleotide sequence ID" value="NZ_QYYD01000001.1"/>
</dbReference>
<comment type="similarity">
    <text evidence="1">In the C-terminal section; belongs to the class-I pyridoxal-phosphate-dependent aminotransferase family.</text>
</comment>
<dbReference type="Pfam" id="PF00155">
    <property type="entry name" value="Aminotran_1_2"/>
    <property type="match status" value="1"/>
</dbReference>
<dbReference type="GO" id="GO:0003677">
    <property type="term" value="F:DNA binding"/>
    <property type="evidence" value="ECO:0007669"/>
    <property type="project" value="UniProtKB-KW"/>
</dbReference>
<dbReference type="AlphaFoldDB" id="A0A418VRF0"/>
<dbReference type="CDD" id="cd07377">
    <property type="entry name" value="WHTH_GntR"/>
    <property type="match status" value="1"/>
</dbReference>
<keyword evidence="5" id="KW-0804">Transcription</keyword>
<evidence type="ECO:0000256" key="3">
    <source>
        <dbReference type="ARBA" id="ARBA00023015"/>
    </source>
</evidence>
<dbReference type="Pfam" id="PF00392">
    <property type="entry name" value="GntR"/>
    <property type="match status" value="1"/>
</dbReference>
<evidence type="ECO:0000256" key="1">
    <source>
        <dbReference type="ARBA" id="ARBA00005384"/>
    </source>
</evidence>
<proteinExistence type="inferred from homology"/>
<dbReference type="InterPro" id="IPR015424">
    <property type="entry name" value="PyrdxlP-dep_Trfase"/>
</dbReference>
<dbReference type="SUPFAM" id="SSF53383">
    <property type="entry name" value="PLP-dependent transferases"/>
    <property type="match status" value="1"/>
</dbReference>
<dbReference type="GO" id="GO:0008483">
    <property type="term" value="F:transaminase activity"/>
    <property type="evidence" value="ECO:0007669"/>
    <property type="project" value="UniProtKB-KW"/>
</dbReference>
<dbReference type="PANTHER" id="PTHR46577:SF1">
    <property type="entry name" value="HTH-TYPE TRANSCRIPTIONAL REGULATORY PROTEIN GABR"/>
    <property type="match status" value="1"/>
</dbReference>
<keyword evidence="2" id="KW-0663">Pyridoxal phosphate</keyword>
<dbReference type="InterPro" id="IPR000524">
    <property type="entry name" value="Tscrpt_reg_HTH_GntR"/>
</dbReference>
<dbReference type="Gene3D" id="3.40.640.10">
    <property type="entry name" value="Type I PLP-dependent aspartate aminotransferase-like (Major domain)"/>
    <property type="match status" value="1"/>
</dbReference>
<name>A0A418VRF0_RHOPL</name>
<feature type="domain" description="HTH gntR-type" evidence="6">
    <location>
        <begin position="14"/>
        <end position="82"/>
    </location>
</feature>
<protein>
    <submittedName>
        <fullName evidence="7">PLP-dependent aminotransferase family protein</fullName>
    </submittedName>
</protein>
<evidence type="ECO:0000313" key="8">
    <source>
        <dbReference type="Proteomes" id="UP000285523"/>
    </source>
</evidence>
<comment type="caution">
    <text evidence="7">The sequence shown here is derived from an EMBL/GenBank/DDBJ whole genome shotgun (WGS) entry which is preliminary data.</text>
</comment>
<keyword evidence="4" id="KW-0238">DNA-binding</keyword>
<dbReference type="InterPro" id="IPR051446">
    <property type="entry name" value="HTH_trans_reg/aminotransferase"/>
</dbReference>
<evidence type="ECO:0000256" key="5">
    <source>
        <dbReference type="ARBA" id="ARBA00023163"/>
    </source>
</evidence>
<keyword evidence="7" id="KW-0808">Transferase</keyword>
<dbReference type="InterPro" id="IPR015421">
    <property type="entry name" value="PyrdxlP-dep_Trfase_major"/>
</dbReference>
<dbReference type="CDD" id="cd00609">
    <property type="entry name" value="AAT_like"/>
    <property type="match status" value="1"/>
</dbReference>
<sequence length="457" mass="50091">MAKAWKPRISSTDKPKYLALVETLEADIASGALQHGDRLPPQREIAEALHVTIATVTKAFREALQRGIVTSRTGSGTFVRVGDAHAESDRPQTDLSLNTIPSLPSKPFLDAALEELGQRRASELLCAYEPATGSEAHRATMAKWLRKRQLSLTPAELLLTHGAQHALAACFYAFAHRGDTVLCEQYTYAGIRRLGDLNQVKIDAVSMDDHGLDPADLARKLKKTGAKMLICTASVQNPTTASMPAERRRKIAAVCKEHGAVIVEDDIYGMLSGDTVPPITAIDRDTGIHISSLSKCMSPGIRLGTIVASERYLPTIQNALIALQWTAPSFWAEMFGFMLESGAVDRCIAANQKEALRRLIVFKEVTGQKPSTALASYHVWQAVPDAWRLDDFIAELLTLGVRVSPGHHFAVEQQFDRERSYIRICLGGGDSIDQLRDQLTKFRAVFGARPRLSATIA</sequence>
<dbReference type="InterPro" id="IPR036388">
    <property type="entry name" value="WH-like_DNA-bd_sf"/>
</dbReference>